<sequence>MARGDGSGARVRRLVVIGCGYTGRRFVELHGAEFDAVDATARSADAAAKLEGVTRHVFDGGPADDGLAAAIAEATHVLVSAPPDDRGDPTLRGAGAALAQANNLAWIGYLSTIGVYADTGGAWVDETTLPEADSERGRRRIEVERDWLAFGADKGVAVQVFRLAGIYGPGRNQIENLKGGTAKRLVKSGQVFNRIHVDDIAAAIAAGIERSGVGPIVNVADDEPAPPQDVVTYAAGLIGVEPPPEVAFETAELTPMARSFYSSNKRVRNRLLREGLGVRLAYPTYREGIAALVR</sequence>
<evidence type="ECO:0000256" key="1">
    <source>
        <dbReference type="ARBA" id="ARBA00023027"/>
    </source>
</evidence>
<gene>
    <name evidence="2" type="ORF">EYR15_12045</name>
</gene>
<evidence type="ECO:0000313" key="3">
    <source>
        <dbReference type="Proteomes" id="UP000291613"/>
    </source>
</evidence>
<dbReference type="OrthoDB" id="9808276at2"/>
<organism evidence="2 3">
    <name type="scientific">Hansschlegelia quercus</name>
    <dbReference type="NCBI Taxonomy" id="2528245"/>
    <lineage>
        <taxon>Bacteria</taxon>
        <taxon>Pseudomonadati</taxon>
        <taxon>Pseudomonadota</taxon>
        <taxon>Alphaproteobacteria</taxon>
        <taxon>Hyphomicrobiales</taxon>
        <taxon>Methylopilaceae</taxon>
        <taxon>Hansschlegelia</taxon>
    </lineage>
</organism>
<dbReference type="InterPro" id="IPR036291">
    <property type="entry name" value="NAD(P)-bd_dom_sf"/>
</dbReference>
<comment type="caution">
    <text evidence="2">The sequence shown here is derived from an EMBL/GenBank/DDBJ whole genome shotgun (WGS) entry which is preliminary data.</text>
</comment>
<name>A0A4Q9GIW5_9HYPH</name>
<accession>A0A4Q9GIW5</accession>
<reference evidence="2 3" key="1">
    <citation type="submission" date="2019-02" db="EMBL/GenBank/DDBJ databases">
        <title>Hansschlegelia quercus sp. nov., a novel methylotrophic bacterium from buds of oak (Quercus robur L.).</title>
        <authorList>
            <person name="Agafonova N.V."/>
            <person name="Kaparullina E.N."/>
            <person name="Grouzdev D.S."/>
            <person name="Doronina N.V."/>
        </authorList>
    </citation>
    <scope>NUCLEOTIDE SEQUENCE [LARGE SCALE GENOMIC DNA]</scope>
    <source>
        <strain evidence="2 3">Dub</strain>
    </source>
</reference>
<protein>
    <submittedName>
        <fullName evidence="2">NAD(P)-dependent oxidoreductase</fullName>
    </submittedName>
</protein>
<dbReference type="SUPFAM" id="SSF51735">
    <property type="entry name" value="NAD(P)-binding Rossmann-fold domains"/>
    <property type="match status" value="1"/>
</dbReference>
<dbReference type="AlphaFoldDB" id="A0A4Q9GIW5"/>
<dbReference type="EMBL" id="SIUB01000005">
    <property type="protein sequence ID" value="TBN52554.1"/>
    <property type="molecule type" value="Genomic_DNA"/>
</dbReference>
<evidence type="ECO:0000313" key="2">
    <source>
        <dbReference type="EMBL" id="TBN52554.1"/>
    </source>
</evidence>
<dbReference type="Proteomes" id="UP000291613">
    <property type="component" value="Unassembled WGS sequence"/>
</dbReference>
<keyword evidence="1" id="KW-0520">NAD</keyword>
<proteinExistence type="predicted"/>
<dbReference type="PANTHER" id="PTHR43574">
    <property type="entry name" value="EPIMERASE-RELATED"/>
    <property type="match status" value="1"/>
</dbReference>
<dbReference type="Gene3D" id="3.40.50.720">
    <property type="entry name" value="NAD(P)-binding Rossmann-like Domain"/>
    <property type="match status" value="1"/>
</dbReference>
<keyword evidence="3" id="KW-1185">Reference proteome</keyword>